<dbReference type="HOGENOM" id="CLU_019345_0_0_6"/>
<evidence type="ECO:0000256" key="3">
    <source>
        <dbReference type="ARBA" id="ARBA00022737"/>
    </source>
</evidence>
<dbReference type="Pfam" id="PF13249">
    <property type="entry name" value="SQHop_cyclase_N"/>
    <property type="match status" value="1"/>
</dbReference>
<dbReference type="GO" id="GO:0016104">
    <property type="term" value="P:triterpenoid biosynthetic process"/>
    <property type="evidence" value="ECO:0007669"/>
    <property type="project" value="InterPro"/>
</dbReference>
<evidence type="ECO:0000256" key="4">
    <source>
        <dbReference type="ARBA" id="ARBA00023235"/>
    </source>
</evidence>
<name>A0A0E2ZN15_9GAMM</name>
<protein>
    <submittedName>
        <fullName evidence="8">Squalene--hopene cyclase</fullName>
    </submittedName>
</protein>
<dbReference type="NCBIfam" id="TIGR01507">
    <property type="entry name" value="hopene_cyclase"/>
    <property type="match status" value="1"/>
</dbReference>
<dbReference type="PANTHER" id="PTHR11764:SF20">
    <property type="entry name" value="LANOSTEROL SYNTHASE"/>
    <property type="match status" value="1"/>
</dbReference>
<dbReference type="Proteomes" id="UP000028839">
    <property type="component" value="Unassembled WGS sequence"/>
</dbReference>
<feature type="domain" description="Squalene cyclase C-terminal" evidence="6">
    <location>
        <begin position="335"/>
        <end position="653"/>
    </location>
</feature>
<dbReference type="InterPro" id="IPR032697">
    <property type="entry name" value="SQ_cyclase_N"/>
</dbReference>
<dbReference type="NCBIfam" id="TIGR01787">
    <property type="entry name" value="squalene_cyclas"/>
    <property type="match status" value="1"/>
</dbReference>
<feature type="region of interest" description="Disordered" evidence="5">
    <location>
        <begin position="1"/>
        <end position="33"/>
    </location>
</feature>
<gene>
    <name evidence="8" type="ORF">IB75_06880</name>
</gene>
<evidence type="ECO:0000256" key="5">
    <source>
        <dbReference type="SAM" id="MobiDB-lite"/>
    </source>
</evidence>
<sequence>MTRALRQAPESAGAIGIAAASPATETSGQDTHPREISGAITAARDALLKLQQADGHWCFMLEADCTIPAEYILWTHFTGELEPEIERKLAARLRAKQASHGGWPLYEGGDLDISCSVKVYYALKLVGDDPNAPHMRRAREAILAQGGGARANVFTRLALAMFSQIPWRGVPFIPVEIMLLPRWFPFHLSKVSYWSRTVMVPLAILYSLKAQAQNPRNVHIQELFTVPPEQERHYFPVRSRLNKILLSVERTARLLEPLIPSMLRRRALKKAETWFTERLNGEDGLGGIFPAMVNAHESLILLGYSPDHPWRVQAKKALQNLVIEEKNSASCQPCLSPIWDTGLAALALQETEGGHTTAPVIRALDWLKERQILEQSGDWQVQHPNLKGGGWAFQYNNSYYPDLDDTALVAWSMDQAATPERYGEAIGRACDWLCGMQSRNGGFAAFESDNTHYYLNEIPFADHGALLDPPTADVTARCIVLLGRLNKPQYAETLQRALDYLRREQEPNGSWFGRWGTNYIYGTWSALTALEQANIDPQEGFIRKAVEWLKQVQRLDGGWGEDNYSYFDSSLAGRYQESTPVHTAWALLALMAVGEANSEAVKKGIAYLLQIQQEDGLWDHPAFNAPGFPRVFYLKYHGYDKFFPLWALARYRNHLNRQC</sequence>
<evidence type="ECO:0000259" key="6">
    <source>
        <dbReference type="Pfam" id="PF13243"/>
    </source>
</evidence>
<dbReference type="AlphaFoldDB" id="A0A0E2ZN15"/>
<evidence type="ECO:0000259" key="7">
    <source>
        <dbReference type="Pfam" id="PF13249"/>
    </source>
</evidence>
<accession>A0A0E2ZN15</accession>
<dbReference type="Gene3D" id="1.50.10.20">
    <property type="match status" value="2"/>
</dbReference>
<dbReference type="OrthoDB" id="9758578at2"/>
<feature type="compositionally biased region" description="Low complexity" evidence="5">
    <location>
        <begin position="8"/>
        <end position="23"/>
    </location>
</feature>
<dbReference type="UniPathway" id="UPA00337"/>
<dbReference type="GO" id="GO:0005811">
    <property type="term" value="C:lipid droplet"/>
    <property type="evidence" value="ECO:0007669"/>
    <property type="project" value="InterPro"/>
</dbReference>
<evidence type="ECO:0000256" key="2">
    <source>
        <dbReference type="ARBA" id="ARBA00009755"/>
    </source>
</evidence>
<comment type="pathway">
    <text evidence="1">Secondary metabolite biosynthesis; hopanoid biosynthesis.</text>
</comment>
<evidence type="ECO:0000256" key="1">
    <source>
        <dbReference type="ARBA" id="ARBA00004999"/>
    </source>
</evidence>
<proteinExistence type="inferred from homology"/>
<comment type="caution">
    <text evidence="8">The sequence shown here is derived from an EMBL/GenBank/DDBJ whole genome shotgun (WGS) entry which is preliminary data.</text>
</comment>
<keyword evidence="4" id="KW-0413">Isomerase</keyword>
<comment type="similarity">
    <text evidence="2">Belongs to the terpene cyclase/mutase family.</text>
</comment>
<dbReference type="PANTHER" id="PTHR11764">
    <property type="entry name" value="TERPENE CYCLASE/MUTASE FAMILY MEMBER"/>
    <property type="match status" value="1"/>
</dbReference>
<keyword evidence="3" id="KW-0677">Repeat</keyword>
<feature type="domain" description="Squalene cyclase N-terminal" evidence="7">
    <location>
        <begin position="40"/>
        <end position="326"/>
    </location>
</feature>
<dbReference type="InterPro" id="IPR018333">
    <property type="entry name" value="Squalene_cyclase"/>
</dbReference>
<dbReference type="GO" id="GO:0016866">
    <property type="term" value="F:intramolecular transferase activity"/>
    <property type="evidence" value="ECO:0007669"/>
    <property type="project" value="InterPro"/>
</dbReference>
<dbReference type="EMBL" id="JPGN01000040">
    <property type="protein sequence ID" value="KFI19757.1"/>
    <property type="molecule type" value="Genomic_DNA"/>
</dbReference>
<dbReference type="CDD" id="cd02892">
    <property type="entry name" value="SQCY_1"/>
    <property type="match status" value="1"/>
</dbReference>
<dbReference type="InterPro" id="IPR008930">
    <property type="entry name" value="Terpenoid_cyclase/PrenylTrfase"/>
</dbReference>
<dbReference type="Pfam" id="PF13243">
    <property type="entry name" value="SQHop_cyclase_C"/>
    <property type="match status" value="1"/>
</dbReference>
<evidence type="ECO:0000313" key="9">
    <source>
        <dbReference type="Proteomes" id="UP000028839"/>
    </source>
</evidence>
<dbReference type="InterPro" id="IPR006400">
    <property type="entry name" value="Hopene-cyclase"/>
</dbReference>
<reference evidence="8 9" key="1">
    <citation type="submission" date="2014-07" db="EMBL/GenBank/DDBJ databases">
        <title>Comparative analysis of Nitrosococcus oceani genome inventories of strains from Pacific and Atlantic gyres.</title>
        <authorList>
            <person name="Lim C.K."/>
            <person name="Wang L."/>
            <person name="Sayavedra-Soto L.A."/>
            <person name="Klotz M.G."/>
        </authorList>
    </citation>
    <scope>NUCLEOTIDE SEQUENCE [LARGE SCALE GENOMIC DNA]</scope>
    <source>
        <strain evidence="8 9">C-27</strain>
    </source>
</reference>
<dbReference type="InterPro" id="IPR032696">
    <property type="entry name" value="SQ_cyclase_C"/>
</dbReference>
<dbReference type="SFLD" id="SFLDG01016">
    <property type="entry name" value="Prenyltransferase_Like_2"/>
    <property type="match status" value="1"/>
</dbReference>
<evidence type="ECO:0000313" key="8">
    <source>
        <dbReference type="EMBL" id="KFI19757.1"/>
    </source>
</evidence>
<organism evidence="8 9">
    <name type="scientific">Nitrosococcus oceani C-27</name>
    <dbReference type="NCBI Taxonomy" id="314279"/>
    <lineage>
        <taxon>Bacteria</taxon>
        <taxon>Pseudomonadati</taxon>
        <taxon>Pseudomonadota</taxon>
        <taxon>Gammaproteobacteria</taxon>
        <taxon>Chromatiales</taxon>
        <taxon>Chromatiaceae</taxon>
        <taxon>Nitrosococcus</taxon>
    </lineage>
</organism>
<dbReference type="SUPFAM" id="SSF48239">
    <property type="entry name" value="Terpenoid cyclases/Protein prenyltransferases"/>
    <property type="match status" value="2"/>
</dbReference>